<sequence>MTPDILMIEDEPNIAEAVRFILTREGWSLELHDDGWGGMAAIRNLRPRLVILDLMLPNRSGAEILSELRAESDRSLAETPVLMLTARGQPAESAAQADAVMLKPFANDMLCEQVRRMLE</sequence>
<feature type="modified residue" description="4-aspartylphosphate" evidence="2">
    <location>
        <position position="53"/>
    </location>
</feature>
<protein>
    <submittedName>
        <fullName evidence="4">Response regulator</fullName>
    </submittedName>
</protein>
<accession>A0A418SWP1</accession>
<reference evidence="5" key="1">
    <citation type="submission" date="2018-09" db="EMBL/GenBank/DDBJ databases">
        <title>Acidovorax cavernicola nov. sp. isolated from Gruta de las Maravillas (Aracena, Spain).</title>
        <authorList>
            <person name="Jurado V."/>
            <person name="Gutierrez-Patricio S."/>
            <person name="Gonzalez-Pimentel J.L."/>
            <person name="Miller A.Z."/>
            <person name="Laiz L."/>
            <person name="Saiz-Jimenez C."/>
        </authorList>
    </citation>
    <scope>NUCLEOTIDE SEQUENCE [LARGE SCALE GENOMIC DNA]</scope>
    <source>
        <strain evidence="5">1011MAR3C25</strain>
    </source>
</reference>
<dbReference type="SMART" id="SM00448">
    <property type="entry name" value="REC"/>
    <property type="match status" value="1"/>
</dbReference>
<name>A0A418SWP1_9RHOB</name>
<gene>
    <name evidence="4" type="ORF">D3P04_10180</name>
</gene>
<evidence type="ECO:0000313" key="5">
    <source>
        <dbReference type="Proteomes" id="UP000284202"/>
    </source>
</evidence>
<dbReference type="Gene3D" id="3.40.50.2300">
    <property type="match status" value="1"/>
</dbReference>
<keyword evidence="1 2" id="KW-0597">Phosphoprotein</keyword>
<dbReference type="InterPro" id="IPR011006">
    <property type="entry name" value="CheY-like_superfamily"/>
</dbReference>
<dbReference type="InterPro" id="IPR050595">
    <property type="entry name" value="Bact_response_regulator"/>
</dbReference>
<evidence type="ECO:0000313" key="4">
    <source>
        <dbReference type="EMBL" id="RJE85374.1"/>
    </source>
</evidence>
<dbReference type="RefSeq" id="WP_119748491.1">
    <property type="nucleotide sequence ID" value="NZ_QZCG01000006.1"/>
</dbReference>
<evidence type="ECO:0000256" key="1">
    <source>
        <dbReference type="ARBA" id="ARBA00022553"/>
    </source>
</evidence>
<dbReference type="EMBL" id="QZCG01000006">
    <property type="protein sequence ID" value="RJE85374.1"/>
    <property type="molecule type" value="Genomic_DNA"/>
</dbReference>
<comment type="caution">
    <text evidence="4">The sequence shown here is derived from an EMBL/GenBank/DDBJ whole genome shotgun (WGS) entry which is preliminary data.</text>
</comment>
<evidence type="ECO:0000259" key="3">
    <source>
        <dbReference type="PROSITE" id="PS50110"/>
    </source>
</evidence>
<proteinExistence type="predicted"/>
<dbReference type="OrthoDB" id="9801602at2"/>
<dbReference type="PANTHER" id="PTHR44591">
    <property type="entry name" value="STRESS RESPONSE REGULATOR PROTEIN 1"/>
    <property type="match status" value="1"/>
</dbReference>
<dbReference type="GO" id="GO:0000160">
    <property type="term" value="P:phosphorelay signal transduction system"/>
    <property type="evidence" value="ECO:0007669"/>
    <property type="project" value="InterPro"/>
</dbReference>
<keyword evidence="5" id="KW-1185">Reference proteome</keyword>
<dbReference type="SUPFAM" id="SSF52172">
    <property type="entry name" value="CheY-like"/>
    <property type="match status" value="1"/>
</dbReference>
<dbReference type="Pfam" id="PF00072">
    <property type="entry name" value="Response_reg"/>
    <property type="match status" value="1"/>
</dbReference>
<dbReference type="InterPro" id="IPR001789">
    <property type="entry name" value="Sig_transdc_resp-reg_receiver"/>
</dbReference>
<organism evidence="4 5">
    <name type="scientific">Paracoccus onubensis</name>
    <dbReference type="NCBI Taxonomy" id="1675788"/>
    <lineage>
        <taxon>Bacteria</taxon>
        <taxon>Pseudomonadati</taxon>
        <taxon>Pseudomonadota</taxon>
        <taxon>Alphaproteobacteria</taxon>
        <taxon>Rhodobacterales</taxon>
        <taxon>Paracoccaceae</taxon>
        <taxon>Paracoccus</taxon>
    </lineage>
</organism>
<dbReference type="PANTHER" id="PTHR44591:SF18">
    <property type="entry name" value="REGULATORY PROTEIN"/>
    <property type="match status" value="1"/>
</dbReference>
<dbReference type="AlphaFoldDB" id="A0A418SWP1"/>
<feature type="domain" description="Response regulatory" evidence="3">
    <location>
        <begin position="4"/>
        <end position="118"/>
    </location>
</feature>
<dbReference type="PROSITE" id="PS50110">
    <property type="entry name" value="RESPONSE_REGULATORY"/>
    <property type="match status" value="1"/>
</dbReference>
<evidence type="ECO:0000256" key="2">
    <source>
        <dbReference type="PROSITE-ProRule" id="PRU00169"/>
    </source>
</evidence>
<dbReference type="Proteomes" id="UP000284202">
    <property type="component" value="Unassembled WGS sequence"/>
</dbReference>